<dbReference type="FunFam" id="2.160.20.10:FF:000004">
    <property type="entry name" value="Pectin lyase-like superfamily protein"/>
    <property type="match status" value="1"/>
</dbReference>
<name>A0AAV1DEM7_OLDCO</name>
<keyword evidence="6 9" id="KW-0326">Glycosidase</keyword>
<dbReference type="Proteomes" id="UP001161247">
    <property type="component" value="Chromosome 5"/>
</dbReference>
<keyword evidence="7" id="KW-0961">Cell wall biogenesis/degradation</keyword>
<protein>
    <submittedName>
        <fullName evidence="11">OLC1v1004299C1</fullName>
    </submittedName>
</protein>
<evidence type="ECO:0000256" key="8">
    <source>
        <dbReference type="PROSITE-ProRule" id="PRU10052"/>
    </source>
</evidence>
<evidence type="ECO:0000256" key="7">
    <source>
        <dbReference type="ARBA" id="ARBA00023316"/>
    </source>
</evidence>
<feature type="chain" id="PRO_5043987455" evidence="10">
    <location>
        <begin position="25"/>
        <end position="410"/>
    </location>
</feature>
<dbReference type="InterPro" id="IPR012334">
    <property type="entry name" value="Pectin_lyas_fold"/>
</dbReference>
<keyword evidence="4" id="KW-0964">Secreted</keyword>
<organism evidence="11 12">
    <name type="scientific">Oldenlandia corymbosa var. corymbosa</name>
    <dbReference type="NCBI Taxonomy" id="529605"/>
    <lineage>
        <taxon>Eukaryota</taxon>
        <taxon>Viridiplantae</taxon>
        <taxon>Streptophyta</taxon>
        <taxon>Embryophyta</taxon>
        <taxon>Tracheophyta</taxon>
        <taxon>Spermatophyta</taxon>
        <taxon>Magnoliopsida</taxon>
        <taxon>eudicotyledons</taxon>
        <taxon>Gunneridae</taxon>
        <taxon>Pentapetalae</taxon>
        <taxon>asterids</taxon>
        <taxon>lamiids</taxon>
        <taxon>Gentianales</taxon>
        <taxon>Rubiaceae</taxon>
        <taxon>Rubioideae</taxon>
        <taxon>Spermacoceae</taxon>
        <taxon>Hedyotis-Oldenlandia complex</taxon>
        <taxon>Oldenlandia</taxon>
    </lineage>
</organism>
<sequence>MALSEIKTLSLILALSLFSLKAGSSPLGARRNLLGGNEAVFDVTTLGAKGDGKFDNTQAMIKAWNAACKAPGPAPRTLLFPTGNFMCGEVVFQGPCNGPMTIEIQGTITGSTDLSLYTQGVWITVEDITGVFVTGGGTLDGKGDEVWQFAPKNGGGDDLLPVSIQFSKVTHGSINNIKILNSKGFHSKVTWSTDVTVSNLNIVAPGDSPNTDGLHISSSSNVNVTNILVGTGDDCISIGEGNTNVLVSNVTCGPGHGISIGSLGKRPNEKNVKGIKVVNCTLTNTTNGARIKTYHDSPKLSAMGIVYEDIVMNQVTNPIIIDQHYASKKNPTPSNVQISDVHFRNIRGTSNSPVAVTLNCSEAVPCQGVELADINLAPFKPGQTLSSTCFNAKPTITRIENIGLAGCGSK</sequence>
<dbReference type="SUPFAM" id="SSF51126">
    <property type="entry name" value="Pectin lyase-like"/>
    <property type="match status" value="1"/>
</dbReference>
<comment type="similarity">
    <text evidence="2 9">Belongs to the glycosyl hydrolase 28 family.</text>
</comment>
<dbReference type="GO" id="GO:0005975">
    <property type="term" value="P:carbohydrate metabolic process"/>
    <property type="evidence" value="ECO:0007669"/>
    <property type="project" value="InterPro"/>
</dbReference>
<dbReference type="PANTHER" id="PTHR31375">
    <property type="match status" value="1"/>
</dbReference>
<evidence type="ECO:0000256" key="1">
    <source>
        <dbReference type="ARBA" id="ARBA00004191"/>
    </source>
</evidence>
<dbReference type="Pfam" id="PF00295">
    <property type="entry name" value="Glyco_hydro_28"/>
    <property type="match status" value="1"/>
</dbReference>
<comment type="subcellular location">
    <subcellularLocation>
        <location evidence="1">Secreted</location>
        <location evidence="1">Cell wall</location>
    </subcellularLocation>
</comment>
<reference evidence="11" key="1">
    <citation type="submission" date="2023-03" db="EMBL/GenBank/DDBJ databases">
        <authorList>
            <person name="Julca I."/>
        </authorList>
    </citation>
    <scope>NUCLEOTIDE SEQUENCE</scope>
</reference>
<dbReference type="InterPro" id="IPR000743">
    <property type="entry name" value="Glyco_hydro_28"/>
</dbReference>
<proteinExistence type="inferred from homology"/>
<evidence type="ECO:0000256" key="10">
    <source>
        <dbReference type="SAM" id="SignalP"/>
    </source>
</evidence>
<dbReference type="Gene3D" id="2.160.20.10">
    <property type="entry name" value="Single-stranded right-handed beta-helix, Pectin lyase-like"/>
    <property type="match status" value="1"/>
</dbReference>
<dbReference type="EMBL" id="OX459122">
    <property type="protein sequence ID" value="CAI9105388.1"/>
    <property type="molecule type" value="Genomic_DNA"/>
</dbReference>
<accession>A0AAV1DEM7</accession>
<keyword evidence="3" id="KW-0134">Cell wall</keyword>
<evidence type="ECO:0000313" key="11">
    <source>
        <dbReference type="EMBL" id="CAI9105388.1"/>
    </source>
</evidence>
<evidence type="ECO:0000256" key="3">
    <source>
        <dbReference type="ARBA" id="ARBA00022512"/>
    </source>
</evidence>
<dbReference type="PROSITE" id="PS00502">
    <property type="entry name" value="POLYGALACTURONASE"/>
    <property type="match status" value="1"/>
</dbReference>
<evidence type="ECO:0000256" key="9">
    <source>
        <dbReference type="RuleBase" id="RU361169"/>
    </source>
</evidence>
<dbReference type="InterPro" id="IPR006626">
    <property type="entry name" value="PbH1"/>
</dbReference>
<evidence type="ECO:0000256" key="5">
    <source>
        <dbReference type="ARBA" id="ARBA00022801"/>
    </source>
</evidence>
<dbReference type="SMART" id="SM00710">
    <property type="entry name" value="PbH1"/>
    <property type="match status" value="5"/>
</dbReference>
<gene>
    <name evidence="11" type="ORF">OLC1_LOCUS14096</name>
</gene>
<keyword evidence="12" id="KW-1185">Reference proteome</keyword>
<feature type="signal peptide" evidence="10">
    <location>
        <begin position="1"/>
        <end position="24"/>
    </location>
</feature>
<keyword evidence="5 9" id="KW-0378">Hydrolase</keyword>
<evidence type="ECO:0000313" key="12">
    <source>
        <dbReference type="Proteomes" id="UP001161247"/>
    </source>
</evidence>
<evidence type="ECO:0000256" key="4">
    <source>
        <dbReference type="ARBA" id="ARBA00022525"/>
    </source>
</evidence>
<keyword evidence="10" id="KW-0732">Signal</keyword>
<evidence type="ECO:0000256" key="2">
    <source>
        <dbReference type="ARBA" id="ARBA00008834"/>
    </source>
</evidence>
<dbReference type="GO" id="GO:0071555">
    <property type="term" value="P:cell wall organization"/>
    <property type="evidence" value="ECO:0007669"/>
    <property type="project" value="UniProtKB-KW"/>
</dbReference>
<evidence type="ECO:0000256" key="6">
    <source>
        <dbReference type="ARBA" id="ARBA00023295"/>
    </source>
</evidence>
<dbReference type="GO" id="GO:0004650">
    <property type="term" value="F:polygalacturonase activity"/>
    <property type="evidence" value="ECO:0007669"/>
    <property type="project" value="InterPro"/>
</dbReference>
<feature type="active site" evidence="8">
    <location>
        <position position="256"/>
    </location>
</feature>
<dbReference type="InterPro" id="IPR011050">
    <property type="entry name" value="Pectin_lyase_fold/virulence"/>
</dbReference>
<dbReference type="AlphaFoldDB" id="A0AAV1DEM7"/>